<gene>
    <name evidence="11" type="ORF">DDZ16_11315</name>
</gene>
<keyword evidence="9" id="KW-0460">Magnesium</keyword>
<organism evidence="11 12">
    <name type="scientific">Marinilabilia rubra</name>
    <dbReference type="NCBI Taxonomy" id="2162893"/>
    <lineage>
        <taxon>Bacteria</taxon>
        <taxon>Pseudomonadati</taxon>
        <taxon>Bacteroidota</taxon>
        <taxon>Bacteroidia</taxon>
        <taxon>Marinilabiliales</taxon>
        <taxon>Marinilabiliaceae</taxon>
        <taxon>Marinilabilia</taxon>
    </lineage>
</organism>
<evidence type="ECO:0000256" key="8">
    <source>
        <dbReference type="ARBA" id="ARBA00022840"/>
    </source>
</evidence>
<evidence type="ECO:0000313" key="11">
    <source>
        <dbReference type="EMBL" id="PWD99180.1"/>
    </source>
</evidence>
<keyword evidence="8" id="KW-0067">ATP-binding</keyword>
<comment type="caution">
    <text evidence="11">The sequence shown here is derived from an EMBL/GenBank/DDBJ whole genome shotgun (WGS) entry which is preliminary data.</text>
</comment>
<evidence type="ECO:0000256" key="2">
    <source>
        <dbReference type="ARBA" id="ARBA00007599"/>
    </source>
</evidence>
<dbReference type="Gene3D" id="3.40.50.300">
    <property type="entry name" value="P-loop containing nucleotide triphosphate hydrolases"/>
    <property type="match status" value="1"/>
</dbReference>
<keyword evidence="11" id="KW-0808">Transferase</keyword>
<keyword evidence="6" id="KW-0479">Metal-binding</keyword>
<comment type="similarity">
    <text evidence="2">Belongs to the TsaE family.</text>
</comment>
<dbReference type="PANTHER" id="PTHR33540:SF2">
    <property type="entry name" value="TRNA THREONYLCARBAMOYLADENOSINE BIOSYNTHESIS PROTEIN TSAE"/>
    <property type="match status" value="1"/>
</dbReference>
<dbReference type="GO" id="GO:0002949">
    <property type="term" value="P:tRNA threonylcarbamoyladenosine modification"/>
    <property type="evidence" value="ECO:0007669"/>
    <property type="project" value="InterPro"/>
</dbReference>
<reference evidence="11 12" key="1">
    <citation type="submission" date="2018-05" db="EMBL/GenBank/DDBJ databases">
        <title>Marinilabilia rubrum sp. nov., isolated from saltern sediment.</title>
        <authorList>
            <person name="Zhang R."/>
        </authorList>
    </citation>
    <scope>NUCLEOTIDE SEQUENCE [LARGE SCALE GENOMIC DNA]</scope>
    <source>
        <strain evidence="11 12">WTE16</strain>
    </source>
</reference>
<sequence length="142" mass="16207">MEHSFIIHSEKDVERVASEAVPFLKEHKVVAFYGDMGVGKTTFIKGVCKVLGVEDPVTSPSFAIVNEYEGNDNQVIFHFDFYRLKDVSEVFDMGYEDYFFSDHICLIEWPEKIASVLPDDRLDAYLSENEDGSRNLKIKSAV</sequence>
<evidence type="ECO:0000256" key="7">
    <source>
        <dbReference type="ARBA" id="ARBA00022741"/>
    </source>
</evidence>
<evidence type="ECO:0000256" key="6">
    <source>
        <dbReference type="ARBA" id="ARBA00022723"/>
    </source>
</evidence>
<keyword evidence="12" id="KW-1185">Reference proteome</keyword>
<dbReference type="Proteomes" id="UP000244956">
    <property type="component" value="Unassembled WGS sequence"/>
</dbReference>
<name>A0A2U2B7Y8_9BACT</name>
<protein>
    <recommendedName>
        <fullName evidence="3">tRNA threonylcarbamoyladenosine biosynthesis protein TsaE</fullName>
    </recommendedName>
    <alternativeName>
        <fullName evidence="10">t(6)A37 threonylcarbamoyladenosine biosynthesis protein TsaE</fullName>
    </alternativeName>
</protein>
<accession>A0A2U2B7Y8</accession>
<evidence type="ECO:0000313" key="12">
    <source>
        <dbReference type="Proteomes" id="UP000244956"/>
    </source>
</evidence>
<evidence type="ECO:0000256" key="10">
    <source>
        <dbReference type="ARBA" id="ARBA00032441"/>
    </source>
</evidence>
<comment type="subcellular location">
    <subcellularLocation>
        <location evidence="1">Cytoplasm</location>
    </subcellularLocation>
</comment>
<dbReference type="RefSeq" id="WP_109264582.1">
    <property type="nucleotide sequence ID" value="NZ_QEWP01000008.1"/>
</dbReference>
<dbReference type="InterPro" id="IPR003442">
    <property type="entry name" value="T6A_TsaE"/>
</dbReference>
<dbReference type="InterPro" id="IPR027417">
    <property type="entry name" value="P-loop_NTPase"/>
</dbReference>
<evidence type="ECO:0000256" key="5">
    <source>
        <dbReference type="ARBA" id="ARBA00022694"/>
    </source>
</evidence>
<dbReference type="Pfam" id="PF02367">
    <property type="entry name" value="TsaE"/>
    <property type="match status" value="1"/>
</dbReference>
<dbReference type="GO" id="GO:0005737">
    <property type="term" value="C:cytoplasm"/>
    <property type="evidence" value="ECO:0007669"/>
    <property type="project" value="UniProtKB-SubCell"/>
</dbReference>
<dbReference type="PANTHER" id="PTHR33540">
    <property type="entry name" value="TRNA THREONYLCARBAMOYLADENOSINE BIOSYNTHESIS PROTEIN TSAE"/>
    <property type="match status" value="1"/>
</dbReference>
<dbReference type="GO" id="GO:0005524">
    <property type="term" value="F:ATP binding"/>
    <property type="evidence" value="ECO:0007669"/>
    <property type="project" value="UniProtKB-KW"/>
</dbReference>
<dbReference type="OrthoDB" id="9815896at2"/>
<evidence type="ECO:0000256" key="4">
    <source>
        <dbReference type="ARBA" id="ARBA00022490"/>
    </source>
</evidence>
<keyword evidence="5" id="KW-0819">tRNA processing</keyword>
<dbReference type="EMBL" id="QEWP01000008">
    <property type="protein sequence ID" value="PWD99180.1"/>
    <property type="molecule type" value="Genomic_DNA"/>
</dbReference>
<dbReference type="NCBIfam" id="TIGR00150">
    <property type="entry name" value="T6A_YjeE"/>
    <property type="match status" value="1"/>
</dbReference>
<keyword evidence="7" id="KW-0547">Nucleotide-binding</keyword>
<keyword evidence="4" id="KW-0963">Cytoplasm</keyword>
<dbReference type="GO" id="GO:0016740">
    <property type="term" value="F:transferase activity"/>
    <property type="evidence" value="ECO:0007669"/>
    <property type="project" value="UniProtKB-KW"/>
</dbReference>
<evidence type="ECO:0000256" key="1">
    <source>
        <dbReference type="ARBA" id="ARBA00004496"/>
    </source>
</evidence>
<dbReference type="GO" id="GO:0046872">
    <property type="term" value="F:metal ion binding"/>
    <property type="evidence" value="ECO:0007669"/>
    <property type="project" value="UniProtKB-KW"/>
</dbReference>
<proteinExistence type="inferred from homology"/>
<dbReference type="SUPFAM" id="SSF52540">
    <property type="entry name" value="P-loop containing nucleoside triphosphate hydrolases"/>
    <property type="match status" value="1"/>
</dbReference>
<evidence type="ECO:0000256" key="9">
    <source>
        <dbReference type="ARBA" id="ARBA00022842"/>
    </source>
</evidence>
<evidence type="ECO:0000256" key="3">
    <source>
        <dbReference type="ARBA" id="ARBA00019010"/>
    </source>
</evidence>
<dbReference type="AlphaFoldDB" id="A0A2U2B7Y8"/>